<accession>A0A151XKA4</accession>
<keyword evidence="1" id="KW-1133">Transmembrane helix</keyword>
<keyword evidence="1" id="KW-0812">Transmembrane</keyword>
<proteinExistence type="predicted"/>
<feature type="transmembrane region" description="Helical" evidence="1">
    <location>
        <begin position="123"/>
        <end position="141"/>
    </location>
</feature>
<dbReference type="AlphaFoldDB" id="A0A151XKA4"/>
<dbReference type="EMBL" id="KQ982044">
    <property type="protein sequence ID" value="KYQ60767.1"/>
    <property type="molecule type" value="Genomic_DNA"/>
</dbReference>
<protein>
    <submittedName>
        <fullName evidence="2">Uncharacterized protein</fullName>
    </submittedName>
</protein>
<evidence type="ECO:0000256" key="1">
    <source>
        <dbReference type="SAM" id="Phobius"/>
    </source>
</evidence>
<evidence type="ECO:0000313" key="3">
    <source>
        <dbReference type="Proteomes" id="UP000075809"/>
    </source>
</evidence>
<organism evidence="2 3">
    <name type="scientific">Mycetomoellerius zeteki</name>
    <dbReference type="NCBI Taxonomy" id="64791"/>
    <lineage>
        <taxon>Eukaryota</taxon>
        <taxon>Metazoa</taxon>
        <taxon>Ecdysozoa</taxon>
        <taxon>Arthropoda</taxon>
        <taxon>Hexapoda</taxon>
        <taxon>Insecta</taxon>
        <taxon>Pterygota</taxon>
        <taxon>Neoptera</taxon>
        <taxon>Endopterygota</taxon>
        <taxon>Hymenoptera</taxon>
        <taxon>Apocrita</taxon>
        <taxon>Aculeata</taxon>
        <taxon>Formicoidea</taxon>
        <taxon>Formicidae</taxon>
        <taxon>Myrmicinae</taxon>
        <taxon>Mycetomoellerius</taxon>
    </lineage>
</organism>
<keyword evidence="1" id="KW-0472">Membrane</keyword>
<name>A0A151XKA4_9HYME</name>
<feature type="non-terminal residue" evidence="2">
    <location>
        <position position="1"/>
    </location>
</feature>
<feature type="transmembrane region" description="Helical" evidence="1">
    <location>
        <begin position="62"/>
        <end position="85"/>
    </location>
</feature>
<evidence type="ECO:0000313" key="2">
    <source>
        <dbReference type="EMBL" id="KYQ60767.1"/>
    </source>
</evidence>
<reference evidence="2 3" key="1">
    <citation type="submission" date="2015-09" db="EMBL/GenBank/DDBJ databases">
        <title>Trachymyrmex zeteki WGS genome.</title>
        <authorList>
            <person name="Nygaard S."/>
            <person name="Hu H."/>
            <person name="Boomsma J."/>
            <person name="Zhang G."/>
        </authorList>
    </citation>
    <scope>NUCLEOTIDE SEQUENCE [LARGE SCALE GENOMIC DNA]</scope>
    <source>
        <strain evidence="2">Tzet28-1</strain>
        <tissue evidence="2">Whole body</tissue>
    </source>
</reference>
<feature type="transmembrane region" description="Helical" evidence="1">
    <location>
        <begin position="173"/>
        <end position="193"/>
    </location>
</feature>
<dbReference type="Proteomes" id="UP000075809">
    <property type="component" value="Unassembled WGS sequence"/>
</dbReference>
<keyword evidence="3" id="KW-1185">Reference proteome</keyword>
<gene>
    <name evidence="2" type="ORF">ALC60_00171</name>
</gene>
<sequence>GHLDIVPTRESGREFFGQAICLGLALRASNLPNEGPHLGLRSSIPKSLREIEDLAFFTTSAYAVWSAHIIVTAAEVVALSLGGFLSEIFGPPTGPSFFVPAPFFAPPPGVVGAVLVFPRAGGWGGGAALAFWALAATFFAFRETTCAHVVSPSFSHAPRIPSPAVEGARVGRALLGVLGGWVLLPPFALAPFFEAAPPPVVDWWRGAVLCPD</sequence>